<gene>
    <name evidence="9" type="ORF">QR680_004133</name>
</gene>
<dbReference type="InterPro" id="IPR013783">
    <property type="entry name" value="Ig-like_fold"/>
</dbReference>
<dbReference type="PANTHER" id="PTHR21700:SF3">
    <property type="entry name" value="TRANSTHYRETIN-LIKE PROTEIN 5"/>
    <property type="match status" value="1"/>
</dbReference>
<evidence type="ECO:0000256" key="2">
    <source>
        <dbReference type="ARBA" id="ARBA00010112"/>
    </source>
</evidence>
<evidence type="ECO:0000259" key="8">
    <source>
        <dbReference type="PROSITE" id="PS50202"/>
    </source>
</evidence>
<evidence type="ECO:0000256" key="1">
    <source>
        <dbReference type="ARBA" id="ARBA00004613"/>
    </source>
</evidence>
<comment type="caution">
    <text evidence="9">The sequence shown here is derived from an EMBL/GenBank/DDBJ whole genome shotgun (WGS) entry which is preliminary data.</text>
</comment>
<accession>A0AA39HNU1</accession>
<evidence type="ECO:0000256" key="3">
    <source>
        <dbReference type="ARBA" id="ARBA00022525"/>
    </source>
</evidence>
<protein>
    <recommendedName>
        <fullName evidence="5">Major sperm protein</fullName>
    </recommendedName>
</protein>
<keyword evidence="7" id="KW-0472">Membrane</keyword>
<proteinExistence type="inferred from homology"/>
<keyword evidence="7" id="KW-1133">Transmembrane helix</keyword>
<dbReference type="PROSITE" id="PS50202">
    <property type="entry name" value="MSP"/>
    <property type="match status" value="1"/>
</dbReference>
<dbReference type="PANTHER" id="PTHR21700">
    <property type="entry name" value="TRANSTHYRETIN-LIKE FAMILY PROTEIN-RELATED"/>
    <property type="match status" value="1"/>
</dbReference>
<dbReference type="InterPro" id="IPR038479">
    <property type="entry name" value="Transthyretin-like_sf"/>
</dbReference>
<evidence type="ECO:0000256" key="6">
    <source>
        <dbReference type="SAM" id="MobiDB-lite"/>
    </source>
</evidence>
<reference evidence="9" key="1">
    <citation type="submission" date="2023-06" db="EMBL/GenBank/DDBJ databases">
        <title>Genomic analysis of the entomopathogenic nematode Steinernema hermaphroditum.</title>
        <authorList>
            <person name="Schwarz E.M."/>
            <person name="Heppert J.K."/>
            <person name="Baniya A."/>
            <person name="Schwartz H.T."/>
            <person name="Tan C.-H."/>
            <person name="Antoshechkin I."/>
            <person name="Sternberg P.W."/>
            <person name="Goodrich-Blair H."/>
            <person name="Dillman A.R."/>
        </authorList>
    </citation>
    <scope>NUCLEOTIDE SEQUENCE</scope>
    <source>
        <strain evidence="9">PS9179</strain>
        <tissue evidence="9">Whole animal</tissue>
    </source>
</reference>
<evidence type="ECO:0000313" key="9">
    <source>
        <dbReference type="EMBL" id="KAK0408749.1"/>
    </source>
</evidence>
<evidence type="ECO:0000256" key="5">
    <source>
        <dbReference type="RuleBase" id="RU003425"/>
    </source>
</evidence>
<dbReference type="Pfam" id="PF00635">
    <property type="entry name" value="Motile_Sperm"/>
    <property type="match status" value="1"/>
</dbReference>
<keyword evidence="3" id="KW-0964">Secreted</keyword>
<feature type="region of interest" description="Disordered" evidence="6">
    <location>
        <begin position="171"/>
        <end position="203"/>
    </location>
</feature>
<keyword evidence="5" id="KW-0206">Cytoskeleton</keyword>
<dbReference type="Gene3D" id="2.60.40.10">
    <property type="entry name" value="Immunoglobulins"/>
    <property type="match status" value="1"/>
</dbReference>
<sequence>MKDRSSESLRSQTVSGRRTSKSTLLMEKLPKKPEVAVGICVLIALYLANGEEARFVCHLLTCVPAALLNVWMLWNGENPEQVNFMLLYWAIQDSEECRRIPLEPHYTEQSRRSLLSETVHDRNMNTIICNKCTKSSEVSAASTAKSTGLNPPGSSQSSLLSETIDNLSKNVLIPNKRTKSSEVSAASTAKTPPPNASETKSQCSTARVCTSSGLVESTSSPSATTMNLTMTLGKSTRSSKEAPNNNLITTPGDTLTFVLPNRQQCVLYISNNSGRCIMWATKTNSRKRIAASPSYGVLPAGSAVQIKVAVDLLGSSPSTKEDRLSIDYIFVDDVYGVVQQFDQKLFLDEKVGRERKNFVMRTISLILLLSTILAAIYALGVGRTQSAGVRGTLMCNDRPAAHVKVKLYDDDRGIDADDLMAEGKSDSQGKFELKGHTSEFTPIDPKLNVYHDCNDGVTPCQRKITIMLPDSYITDGKVPQRVYDAGVIQLAGKFPGETRDCLN</sequence>
<evidence type="ECO:0000256" key="7">
    <source>
        <dbReference type="SAM" id="Phobius"/>
    </source>
</evidence>
<dbReference type="InterPro" id="IPR000535">
    <property type="entry name" value="MSP_dom"/>
</dbReference>
<dbReference type="Proteomes" id="UP001175271">
    <property type="component" value="Unassembled WGS sequence"/>
</dbReference>
<dbReference type="InterPro" id="IPR001534">
    <property type="entry name" value="Transthyretin-like"/>
</dbReference>
<evidence type="ECO:0000256" key="4">
    <source>
        <dbReference type="ARBA" id="ARBA00022729"/>
    </source>
</evidence>
<organism evidence="9 10">
    <name type="scientific">Steinernema hermaphroditum</name>
    <dbReference type="NCBI Taxonomy" id="289476"/>
    <lineage>
        <taxon>Eukaryota</taxon>
        <taxon>Metazoa</taxon>
        <taxon>Ecdysozoa</taxon>
        <taxon>Nematoda</taxon>
        <taxon>Chromadorea</taxon>
        <taxon>Rhabditida</taxon>
        <taxon>Tylenchina</taxon>
        <taxon>Panagrolaimomorpha</taxon>
        <taxon>Strongyloidoidea</taxon>
        <taxon>Steinernematidae</taxon>
        <taxon>Steinernema</taxon>
    </lineage>
</organism>
<keyword evidence="10" id="KW-1185">Reference proteome</keyword>
<dbReference type="Gene3D" id="2.60.40.3330">
    <property type="match status" value="1"/>
</dbReference>
<dbReference type="EMBL" id="JAUCMV010000003">
    <property type="protein sequence ID" value="KAK0408749.1"/>
    <property type="molecule type" value="Genomic_DNA"/>
</dbReference>
<dbReference type="InterPro" id="IPR008962">
    <property type="entry name" value="PapD-like_sf"/>
</dbReference>
<dbReference type="Pfam" id="PF01060">
    <property type="entry name" value="TTR-52"/>
    <property type="match status" value="1"/>
</dbReference>
<keyword evidence="4" id="KW-0732">Signal</keyword>
<dbReference type="GO" id="GO:0005576">
    <property type="term" value="C:extracellular region"/>
    <property type="evidence" value="ECO:0007669"/>
    <property type="project" value="UniProtKB-SubCell"/>
</dbReference>
<keyword evidence="5" id="KW-0963">Cytoplasm</keyword>
<name>A0AA39HNU1_9BILA</name>
<feature type="compositionally biased region" description="Polar residues" evidence="6">
    <location>
        <begin position="181"/>
        <end position="203"/>
    </location>
</feature>
<comment type="function">
    <text evidence="5">Central component in molecular interactions underlying sperm crawling. Forms an extensive filament system that extends from sperm villipoda, along the leading edge of the pseudopod.</text>
</comment>
<comment type="similarity">
    <text evidence="2">Belongs to the nematode transthyretin-like family.</text>
</comment>
<dbReference type="AlphaFoldDB" id="A0AA39HNU1"/>
<feature type="transmembrane region" description="Helical" evidence="7">
    <location>
        <begin position="358"/>
        <end position="380"/>
    </location>
</feature>
<evidence type="ECO:0000313" key="10">
    <source>
        <dbReference type="Proteomes" id="UP001175271"/>
    </source>
</evidence>
<comment type="subcellular location">
    <subcellularLocation>
        <location evidence="1">Secreted</location>
    </subcellularLocation>
</comment>
<dbReference type="SUPFAM" id="SSF49354">
    <property type="entry name" value="PapD-like"/>
    <property type="match status" value="1"/>
</dbReference>
<keyword evidence="7" id="KW-0812">Transmembrane</keyword>
<dbReference type="GO" id="GO:0009986">
    <property type="term" value="C:cell surface"/>
    <property type="evidence" value="ECO:0007669"/>
    <property type="project" value="InterPro"/>
</dbReference>
<feature type="domain" description="MSP" evidence="8">
    <location>
        <begin position="246"/>
        <end position="363"/>
    </location>
</feature>